<evidence type="ECO:0000256" key="1">
    <source>
        <dbReference type="SAM" id="Phobius"/>
    </source>
</evidence>
<feature type="transmembrane region" description="Helical" evidence="1">
    <location>
        <begin position="39"/>
        <end position="64"/>
    </location>
</feature>
<feature type="transmembrane region" description="Helical" evidence="1">
    <location>
        <begin position="12"/>
        <end position="32"/>
    </location>
</feature>
<feature type="transmembrane region" description="Helical" evidence="1">
    <location>
        <begin position="128"/>
        <end position="152"/>
    </location>
</feature>
<name>A0AA85AJ85_9TREM</name>
<feature type="transmembrane region" description="Helical" evidence="1">
    <location>
        <begin position="102"/>
        <end position="122"/>
    </location>
</feature>
<reference evidence="3" key="1">
    <citation type="submission" date="2023-11" db="UniProtKB">
        <authorList>
            <consortium name="WormBaseParasite"/>
        </authorList>
    </citation>
    <scope>IDENTIFICATION</scope>
</reference>
<dbReference type="WBParaSite" id="SMRG1_87470.2">
    <property type="protein sequence ID" value="SMRG1_87470.2"/>
    <property type="gene ID" value="SMRG1_87470"/>
</dbReference>
<organism evidence="2 3">
    <name type="scientific">Schistosoma margrebowiei</name>
    <dbReference type="NCBI Taxonomy" id="48269"/>
    <lineage>
        <taxon>Eukaryota</taxon>
        <taxon>Metazoa</taxon>
        <taxon>Spiralia</taxon>
        <taxon>Lophotrochozoa</taxon>
        <taxon>Platyhelminthes</taxon>
        <taxon>Trematoda</taxon>
        <taxon>Digenea</taxon>
        <taxon>Strigeidida</taxon>
        <taxon>Schistosomatoidea</taxon>
        <taxon>Schistosomatidae</taxon>
        <taxon>Schistosoma</taxon>
    </lineage>
</organism>
<accession>A0AA85AJ85</accession>
<dbReference type="Proteomes" id="UP000050790">
    <property type="component" value="Unassembled WGS sequence"/>
</dbReference>
<feature type="transmembrane region" description="Helical" evidence="1">
    <location>
        <begin position="164"/>
        <end position="181"/>
    </location>
</feature>
<protein>
    <submittedName>
        <fullName evidence="3">Uncharacterized protein</fullName>
    </submittedName>
</protein>
<feature type="transmembrane region" description="Helical" evidence="1">
    <location>
        <begin position="70"/>
        <end position="90"/>
    </location>
</feature>
<keyword evidence="1" id="KW-1133">Transmembrane helix</keyword>
<keyword evidence="1" id="KW-0472">Membrane</keyword>
<dbReference type="AlphaFoldDB" id="A0AA85AJ85"/>
<keyword evidence="1" id="KW-0812">Transmembrane</keyword>
<proteinExistence type="predicted"/>
<sequence>MEFPYGEQMIPSVFSGLFLLIALAVFLLIAIVKKIDENYLLNLALVIVFSVCMATALGVLTTQLNPQVKLAIFGISLMIFACGLLFGAAIKTDLFDHPMSILIFLLVISIVIVIVAVVLSVFNQCKHAAIGVYIGAQISLFIITVFISYVTVGKSRYLLFYPNYSLAAILLYIMFFSTLLINTNIKIISTRLKVVYSSSGFNIA</sequence>
<evidence type="ECO:0000313" key="3">
    <source>
        <dbReference type="WBParaSite" id="SMRG1_87470.2"/>
    </source>
</evidence>
<evidence type="ECO:0000313" key="2">
    <source>
        <dbReference type="Proteomes" id="UP000050790"/>
    </source>
</evidence>